<dbReference type="SMART" id="SM00263">
    <property type="entry name" value="LYZ1"/>
    <property type="match status" value="1"/>
</dbReference>
<keyword evidence="3" id="KW-0081">Bacteriolytic enzyme</keyword>
<evidence type="ECO:0000256" key="4">
    <source>
        <dbReference type="ARBA" id="ARBA00023157"/>
    </source>
</evidence>
<keyword evidence="5" id="KW-0378">Hydrolase</keyword>
<comment type="similarity">
    <text evidence="6">Belongs to the glycosyl hydrolase 22 family.</text>
</comment>
<reference evidence="8 9" key="1">
    <citation type="journal article" date="2023" name="Insect Mol. Biol.">
        <title>Genome sequencing provides insights into the evolution of gene families encoding plant cell wall-degrading enzymes in longhorned beetles.</title>
        <authorList>
            <person name="Shin N.R."/>
            <person name="Okamura Y."/>
            <person name="Kirsch R."/>
            <person name="Pauchet Y."/>
        </authorList>
    </citation>
    <scope>NUCLEOTIDE SEQUENCE [LARGE SCALE GENOMIC DNA]</scope>
    <source>
        <strain evidence="8">EAD_L_NR</strain>
    </source>
</reference>
<keyword evidence="5" id="KW-0326">Glycosidase</keyword>
<evidence type="ECO:0000256" key="5">
    <source>
        <dbReference type="ARBA" id="ARBA00023295"/>
    </source>
</evidence>
<keyword evidence="4" id="KW-1015">Disulfide bond</keyword>
<evidence type="ECO:0000313" key="8">
    <source>
        <dbReference type="EMBL" id="KAJ8922200.1"/>
    </source>
</evidence>
<evidence type="ECO:0000256" key="1">
    <source>
        <dbReference type="ARBA" id="ARBA00000632"/>
    </source>
</evidence>
<dbReference type="InterPro" id="IPR001916">
    <property type="entry name" value="Glyco_hydro_22"/>
</dbReference>
<dbReference type="Proteomes" id="UP001159042">
    <property type="component" value="Unassembled WGS sequence"/>
</dbReference>
<dbReference type="PROSITE" id="PS51348">
    <property type="entry name" value="GLYCOSYL_HYDROL_F22_2"/>
    <property type="match status" value="1"/>
</dbReference>
<dbReference type="PRINTS" id="PR00135">
    <property type="entry name" value="LYZLACT"/>
</dbReference>
<dbReference type="PANTHER" id="PTHR11407">
    <property type="entry name" value="LYSOZYME C"/>
    <property type="match status" value="1"/>
</dbReference>
<keyword evidence="7" id="KW-0732">Signal</keyword>
<comment type="catalytic activity">
    <reaction evidence="1">
        <text>Hydrolysis of (1-&gt;4)-beta-linkages between N-acetylmuramic acid and N-acetyl-D-glucosamine residues in a peptidoglycan and between N-acetyl-D-glucosamine residues in chitodextrins.</text>
        <dbReference type="EC" id="3.2.1.17"/>
    </reaction>
</comment>
<evidence type="ECO:0000256" key="7">
    <source>
        <dbReference type="SAM" id="SignalP"/>
    </source>
</evidence>
<sequence>MFKSVILLVTLSIAFSLSEGKVFGRCEFAHQLLKYGIPKWQIPTWTCIARHESEFDTSKINHGSGDHGILQISQIYWCTESGGPGKACKKTCADFRNDYLGDDIECAKTIYKEHQRLSGNGFNAWVVFKQHCTGDNSHYVQGCF</sequence>
<feature type="signal peptide" evidence="7">
    <location>
        <begin position="1"/>
        <end position="20"/>
    </location>
</feature>
<dbReference type="GO" id="GO:0003796">
    <property type="term" value="F:lysozyme activity"/>
    <property type="evidence" value="ECO:0007669"/>
    <property type="project" value="UniProtKB-EC"/>
</dbReference>
<dbReference type="Pfam" id="PF00062">
    <property type="entry name" value="Lys"/>
    <property type="match status" value="1"/>
</dbReference>
<dbReference type="InterPro" id="IPR023346">
    <property type="entry name" value="Lysozyme-like_dom_sf"/>
</dbReference>
<proteinExistence type="inferred from homology"/>
<dbReference type="Gene3D" id="1.10.530.10">
    <property type="match status" value="1"/>
</dbReference>
<dbReference type="PANTHER" id="PTHR11407:SF63">
    <property type="entry name" value="LYSOZYME C"/>
    <property type="match status" value="1"/>
</dbReference>
<dbReference type="SUPFAM" id="SSF53955">
    <property type="entry name" value="Lysozyme-like"/>
    <property type="match status" value="1"/>
</dbReference>
<comment type="caution">
    <text evidence="8">The sequence shown here is derived from an EMBL/GenBank/DDBJ whole genome shotgun (WGS) entry which is preliminary data.</text>
</comment>
<dbReference type="EMBL" id="JANEYG010000007">
    <property type="protein sequence ID" value="KAJ8922200.1"/>
    <property type="molecule type" value="Genomic_DNA"/>
</dbReference>
<name>A0AAV8W774_9CUCU</name>
<evidence type="ECO:0000256" key="3">
    <source>
        <dbReference type="ARBA" id="ARBA00022638"/>
    </source>
</evidence>
<dbReference type="GO" id="GO:0042742">
    <property type="term" value="P:defense response to bacterium"/>
    <property type="evidence" value="ECO:0007669"/>
    <property type="project" value="UniProtKB-KW"/>
</dbReference>
<dbReference type="CDD" id="cd16899">
    <property type="entry name" value="LYZ_C_invert"/>
    <property type="match status" value="1"/>
</dbReference>
<evidence type="ECO:0000256" key="2">
    <source>
        <dbReference type="ARBA" id="ARBA00012732"/>
    </source>
</evidence>
<keyword evidence="9" id="KW-1185">Reference proteome</keyword>
<dbReference type="AlphaFoldDB" id="A0AAV8W774"/>
<keyword evidence="3" id="KW-0929">Antimicrobial</keyword>
<protein>
    <recommendedName>
        <fullName evidence="2">lysozyme</fullName>
        <ecNumber evidence="2">3.2.1.17</ecNumber>
    </recommendedName>
</protein>
<gene>
    <name evidence="8" type="ORF">NQ315_004137</name>
</gene>
<feature type="chain" id="PRO_5043731686" description="lysozyme" evidence="7">
    <location>
        <begin position="21"/>
        <end position="144"/>
    </location>
</feature>
<evidence type="ECO:0000313" key="9">
    <source>
        <dbReference type="Proteomes" id="UP001159042"/>
    </source>
</evidence>
<organism evidence="8 9">
    <name type="scientific">Exocentrus adspersus</name>
    <dbReference type="NCBI Taxonomy" id="1586481"/>
    <lineage>
        <taxon>Eukaryota</taxon>
        <taxon>Metazoa</taxon>
        <taxon>Ecdysozoa</taxon>
        <taxon>Arthropoda</taxon>
        <taxon>Hexapoda</taxon>
        <taxon>Insecta</taxon>
        <taxon>Pterygota</taxon>
        <taxon>Neoptera</taxon>
        <taxon>Endopterygota</taxon>
        <taxon>Coleoptera</taxon>
        <taxon>Polyphaga</taxon>
        <taxon>Cucujiformia</taxon>
        <taxon>Chrysomeloidea</taxon>
        <taxon>Cerambycidae</taxon>
        <taxon>Lamiinae</taxon>
        <taxon>Acanthocinini</taxon>
        <taxon>Exocentrus</taxon>
    </lineage>
</organism>
<dbReference type="GO" id="GO:0031640">
    <property type="term" value="P:killing of cells of another organism"/>
    <property type="evidence" value="ECO:0007669"/>
    <property type="project" value="UniProtKB-KW"/>
</dbReference>
<evidence type="ECO:0000256" key="6">
    <source>
        <dbReference type="RuleBase" id="RU004440"/>
    </source>
</evidence>
<accession>A0AAV8W774</accession>
<dbReference type="EC" id="3.2.1.17" evidence="2"/>